<sequence length="471" mass="54944">MNFSQELPKGVETFLLDVSMEHLLTLQDLIPLLSSLENEKHKPSVEDNLNRWLANDAEYNVFDGSYYEGFGEWVEDYYQVPLARRTALPFNRAQVHGFDFYFNADHRYYCNRSEIEMGILSRPESDALTLPLDLEWDFSSSSVSFLEYHVSFFKEKLVKFIIVRNIVHSLELKHEEMLKSLVDGQSHVRLRMSMLKEVRRRRSTLRSRKGSNPQSADHSYIQTYKDLKNHHKQEYKKYVGIQNRQRYLWRLVRDADGAQSCLLSPLMSLIRRLRFARERLILTKPWREIHLPAEVWSNILENVMPNIQTINYSNGKLGRMLERWMISKVLFQTAVSLYYKEAIFLFTPDSFMLCPAVKMMKKITIDICSRQWHEHTIGTECTCNLPKTATAIEAYNLQKQLKECTALVELRFIIQPCARIGDRTAGPGNCVSLSKDDLFDLQRWKGPCDCCIFSKKSALCSLPTLVPVEIV</sequence>
<keyword evidence="2" id="KW-1185">Reference proteome</keyword>
<evidence type="ECO:0000313" key="1">
    <source>
        <dbReference type="EMBL" id="KAJ8062038.1"/>
    </source>
</evidence>
<protein>
    <submittedName>
        <fullName evidence="1">Uncharacterized protein</fullName>
    </submittedName>
</protein>
<reference evidence="1" key="1">
    <citation type="submission" date="2022-11" db="EMBL/GenBank/DDBJ databases">
        <title>Genome Resource of Sclerotinia nivalis Strain SnTB1, a Plant Pathogen Isolated from American Ginseng.</title>
        <authorList>
            <person name="Fan S."/>
        </authorList>
    </citation>
    <scope>NUCLEOTIDE SEQUENCE</scope>
    <source>
        <strain evidence="1">SnTB1</strain>
    </source>
</reference>
<organism evidence="1 2">
    <name type="scientific">Sclerotinia nivalis</name>
    <dbReference type="NCBI Taxonomy" id="352851"/>
    <lineage>
        <taxon>Eukaryota</taxon>
        <taxon>Fungi</taxon>
        <taxon>Dikarya</taxon>
        <taxon>Ascomycota</taxon>
        <taxon>Pezizomycotina</taxon>
        <taxon>Leotiomycetes</taxon>
        <taxon>Helotiales</taxon>
        <taxon>Sclerotiniaceae</taxon>
        <taxon>Sclerotinia</taxon>
    </lineage>
</organism>
<dbReference type="AlphaFoldDB" id="A0A9X0AJD1"/>
<dbReference type="Proteomes" id="UP001152300">
    <property type="component" value="Unassembled WGS sequence"/>
</dbReference>
<evidence type="ECO:0000313" key="2">
    <source>
        <dbReference type="Proteomes" id="UP001152300"/>
    </source>
</evidence>
<proteinExistence type="predicted"/>
<accession>A0A9X0AJD1</accession>
<comment type="caution">
    <text evidence="1">The sequence shown here is derived from an EMBL/GenBank/DDBJ whole genome shotgun (WGS) entry which is preliminary data.</text>
</comment>
<dbReference type="EMBL" id="JAPEIS010000011">
    <property type="protein sequence ID" value="KAJ8062038.1"/>
    <property type="molecule type" value="Genomic_DNA"/>
</dbReference>
<gene>
    <name evidence="1" type="ORF">OCU04_009818</name>
</gene>
<dbReference type="OrthoDB" id="3533799at2759"/>
<name>A0A9X0AJD1_9HELO</name>